<dbReference type="GO" id="GO:0003677">
    <property type="term" value="F:DNA binding"/>
    <property type="evidence" value="ECO:0007669"/>
    <property type="project" value="UniProtKB-KW"/>
</dbReference>
<evidence type="ECO:0000313" key="7">
    <source>
        <dbReference type="Proteomes" id="UP000061569"/>
    </source>
</evidence>
<proteinExistence type="inferred from homology"/>
<dbReference type="PANTHER" id="PTHR43140:SF1">
    <property type="entry name" value="TYPE I RESTRICTION ENZYME ECOKI SPECIFICITY SUBUNIT"/>
    <property type="match status" value="1"/>
</dbReference>
<dbReference type="STRING" id="69.GLE_0006"/>
<dbReference type="InterPro" id="IPR000055">
    <property type="entry name" value="Restrct_endonuc_typeI_TRD"/>
</dbReference>
<dbReference type="REBASE" id="131996">
    <property type="entry name" value="S.LenC3ORF5543P"/>
</dbReference>
<dbReference type="KEGG" id="lez:GLE_5544"/>
<comment type="similarity">
    <text evidence="1">Belongs to the type-I restriction system S methylase family.</text>
</comment>
<accession>A0A0S2DQW7</accession>
<evidence type="ECO:0000256" key="3">
    <source>
        <dbReference type="ARBA" id="ARBA00023125"/>
    </source>
</evidence>
<reference evidence="6 7" key="1">
    <citation type="submission" date="2015-11" db="EMBL/GenBank/DDBJ databases">
        <title>Genome sequences of Lysobacter enzymogenes strain C3 and Lysobacter antibioticus ATCC 29479.</title>
        <authorList>
            <person name="Kobayashi D.Y."/>
        </authorList>
    </citation>
    <scope>NUCLEOTIDE SEQUENCE [LARGE SCALE GENOMIC DNA]</scope>
    <source>
        <strain evidence="6 7">C3</strain>
    </source>
</reference>
<keyword evidence="2" id="KW-0680">Restriction system</keyword>
<keyword evidence="3" id="KW-0238">DNA-binding</keyword>
<feature type="domain" description="Type I restriction modification DNA specificity" evidence="4">
    <location>
        <begin position="348"/>
        <end position="395"/>
    </location>
</feature>
<evidence type="ECO:0000256" key="1">
    <source>
        <dbReference type="ARBA" id="ARBA00010923"/>
    </source>
</evidence>
<dbReference type="AlphaFoldDB" id="A0A0S2DQW7"/>
<dbReference type="InterPro" id="IPR044946">
    <property type="entry name" value="Restrct_endonuc_typeI_TRD_sf"/>
</dbReference>
<dbReference type="SUPFAM" id="SSF116734">
    <property type="entry name" value="DNA methylase specificity domain"/>
    <property type="match status" value="2"/>
</dbReference>
<dbReference type="PANTHER" id="PTHR43140">
    <property type="entry name" value="TYPE-1 RESTRICTION ENZYME ECOKI SPECIFICITY PROTEIN"/>
    <property type="match status" value="1"/>
</dbReference>
<dbReference type="Gene3D" id="3.90.220.20">
    <property type="entry name" value="DNA methylase specificity domains"/>
    <property type="match status" value="2"/>
</dbReference>
<evidence type="ECO:0000313" key="6">
    <source>
        <dbReference type="EMBL" id="ALN60885.1"/>
    </source>
</evidence>
<dbReference type="Pfam" id="PF01420">
    <property type="entry name" value="Methylase_S"/>
    <property type="match status" value="1"/>
</dbReference>
<organism evidence="6 7">
    <name type="scientific">Lysobacter enzymogenes</name>
    <dbReference type="NCBI Taxonomy" id="69"/>
    <lineage>
        <taxon>Bacteria</taxon>
        <taxon>Pseudomonadati</taxon>
        <taxon>Pseudomonadota</taxon>
        <taxon>Gammaproteobacteria</taxon>
        <taxon>Lysobacterales</taxon>
        <taxon>Lysobacteraceae</taxon>
        <taxon>Lysobacter</taxon>
    </lineage>
</organism>
<dbReference type="Proteomes" id="UP000061569">
    <property type="component" value="Chromosome"/>
</dbReference>
<sequence length="428" mass="47660">MTPLLPKERMKDSGIPWIGLIPKTWDMKRAKFLFSLAQRAPLPDDGIVTAFRNGQVTLRSNRRTDGFTNALKEAGYQRVHKGDLVIHAMDAFAGAIGVSDSDGKCTPVYSCCVPSIEASSEFYARCVRTMSTTGFIESLAKGIRERSTDFRWATFAEQLLPHPPKGEQDVIVSYLDRATTRIDALVSKKTRFIELLREKRQAVVARAVTKGVDPNVPMKDSGVEWLGEVPAHWDVVPPGVLFTDSKERAHTGDQLLSATQKYGVIPLAEFEALEQRQVTKATTNFELRKHVEVGDFVISMRSMDGGIERSHATGSVRSSYSVLKARCEVYGPYFGLLLKSSLFIQALRLTSNFIRDGQDLNFAHVKKIKLPLPDLGEQKKISDCVDRATSRIDILIIKTERSIELLREHRTALITAAVTGKIDLRLAA</sequence>
<dbReference type="InterPro" id="IPR051212">
    <property type="entry name" value="Type-I_RE_S_subunit"/>
</dbReference>
<gene>
    <name evidence="6" type="primary">hsdS</name>
    <name evidence="5" type="ORF">GLE_0006</name>
    <name evidence="6" type="ORF">GLE_5544</name>
</gene>
<dbReference type="EMBL" id="CP013140">
    <property type="protein sequence ID" value="ALN55365.1"/>
    <property type="molecule type" value="Genomic_DNA"/>
</dbReference>
<dbReference type="EMBL" id="CP013140">
    <property type="protein sequence ID" value="ALN60885.1"/>
    <property type="molecule type" value="Genomic_DNA"/>
</dbReference>
<dbReference type="GO" id="GO:0009307">
    <property type="term" value="P:DNA restriction-modification system"/>
    <property type="evidence" value="ECO:0007669"/>
    <property type="project" value="UniProtKB-KW"/>
</dbReference>
<name>A0A0S2DQW7_LYSEN</name>
<dbReference type="PATRIC" id="fig|69.6.peg.5465"/>
<evidence type="ECO:0000256" key="2">
    <source>
        <dbReference type="ARBA" id="ARBA00022747"/>
    </source>
</evidence>
<protein>
    <submittedName>
        <fullName evidence="6">Type I restriction modification system, subunit S</fullName>
    </submittedName>
</protein>
<evidence type="ECO:0000259" key="4">
    <source>
        <dbReference type="Pfam" id="PF01420"/>
    </source>
</evidence>
<evidence type="ECO:0000313" key="5">
    <source>
        <dbReference type="EMBL" id="ALN55365.1"/>
    </source>
</evidence>
<dbReference type="KEGG" id="lez:GLE_0006"/>